<dbReference type="Proteomes" id="UP000054776">
    <property type="component" value="Unassembled WGS sequence"/>
</dbReference>
<evidence type="ECO:0000313" key="2">
    <source>
        <dbReference type="Proteomes" id="UP000054776"/>
    </source>
</evidence>
<protein>
    <submittedName>
        <fullName evidence="1">Uncharacterized protein</fullName>
    </submittedName>
</protein>
<dbReference type="OrthoDB" id="5919898at2759"/>
<evidence type="ECO:0000313" key="1">
    <source>
        <dbReference type="EMBL" id="KRY08840.1"/>
    </source>
</evidence>
<reference evidence="1 2" key="1">
    <citation type="submission" date="2015-01" db="EMBL/GenBank/DDBJ databases">
        <title>Evolution of Trichinella species and genotypes.</title>
        <authorList>
            <person name="Korhonen P.K."/>
            <person name="Edoardo P."/>
            <person name="Giuseppe L.R."/>
            <person name="Gasser R.B."/>
        </authorList>
    </citation>
    <scope>NUCLEOTIDE SEQUENCE [LARGE SCALE GENOMIC DNA]</scope>
    <source>
        <strain evidence="1">ISS3</strain>
    </source>
</reference>
<name>A0A0V0Z912_TRISP</name>
<comment type="caution">
    <text evidence="1">The sequence shown here is derived from an EMBL/GenBank/DDBJ whole genome shotgun (WGS) entry which is preliminary data.</text>
</comment>
<dbReference type="EMBL" id="JYDH01002604">
    <property type="protein sequence ID" value="KRY08840.1"/>
    <property type="molecule type" value="Genomic_DNA"/>
</dbReference>
<dbReference type="AlphaFoldDB" id="A0A0V0Z912"/>
<dbReference type="InParanoid" id="A0A0V0Z912"/>
<gene>
    <name evidence="1" type="ORF">T01_16063</name>
</gene>
<proteinExistence type="predicted"/>
<keyword evidence="2" id="KW-1185">Reference proteome</keyword>
<sequence>MVHSSLYFNDMNSILPSMPLWRVSWCHVRLKILANKTSINKAAVLSVNLYPQTIICNFEIALIPLF</sequence>
<organism evidence="1 2">
    <name type="scientific">Trichinella spiralis</name>
    <name type="common">Trichina worm</name>
    <dbReference type="NCBI Taxonomy" id="6334"/>
    <lineage>
        <taxon>Eukaryota</taxon>
        <taxon>Metazoa</taxon>
        <taxon>Ecdysozoa</taxon>
        <taxon>Nematoda</taxon>
        <taxon>Enoplea</taxon>
        <taxon>Dorylaimia</taxon>
        <taxon>Trichinellida</taxon>
        <taxon>Trichinellidae</taxon>
        <taxon>Trichinella</taxon>
    </lineage>
</organism>
<accession>A0A0V0Z912</accession>
<feature type="non-terminal residue" evidence="1">
    <location>
        <position position="66"/>
    </location>
</feature>